<comment type="similarity">
    <text evidence="2">Belongs to the SusD family.</text>
</comment>
<dbReference type="Gene3D" id="1.25.40.390">
    <property type="match status" value="1"/>
</dbReference>
<evidence type="ECO:0000259" key="6">
    <source>
        <dbReference type="Pfam" id="PF07980"/>
    </source>
</evidence>
<reference evidence="9" key="1">
    <citation type="submission" date="2019-06" db="EMBL/GenBank/DDBJ databases">
        <title>Alistipes onderdonkii subsp. vulgaris subsp. nov., Alistipes dispar sp. nov. and Alistipes communis sp. nov., isolated from human faeces, and creation of Alistipes onderdonkii subsp. onderdonkii subsp. nov.</title>
        <authorList>
            <person name="Sakamoto M."/>
            <person name="Ikeyama N."/>
            <person name="Ogata Y."/>
            <person name="Suda W."/>
            <person name="Iino T."/>
            <person name="Hattori M."/>
            <person name="Ohkuma M."/>
        </authorList>
    </citation>
    <scope>NUCLEOTIDE SEQUENCE [LARGE SCALE GENOMIC DNA]</scope>
    <source>
        <strain evidence="9">5CPEGH6</strain>
    </source>
</reference>
<feature type="domain" description="SusD-like N-terminal" evidence="7">
    <location>
        <begin position="123"/>
        <end position="236"/>
    </location>
</feature>
<proteinExistence type="inferred from homology"/>
<evidence type="ECO:0000256" key="5">
    <source>
        <dbReference type="ARBA" id="ARBA00023237"/>
    </source>
</evidence>
<dbReference type="EMBL" id="AP019736">
    <property type="protein sequence ID" value="BBL06285.1"/>
    <property type="molecule type" value="Genomic_DNA"/>
</dbReference>
<evidence type="ECO:0000313" key="8">
    <source>
        <dbReference type="EMBL" id="BBL06285.1"/>
    </source>
</evidence>
<dbReference type="KEGG" id="ada:A5CPEGH6_09230"/>
<gene>
    <name evidence="8" type="ORF">A5CPEGH6_09230</name>
</gene>
<evidence type="ECO:0000313" key="9">
    <source>
        <dbReference type="Proteomes" id="UP000319374"/>
    </source>
</evidence>
<evidence type="ECO:0000256" key="4">
    <source>
        <dbReference type="ARBA" id="ARBA00023136"/>
    </source>
</evidence>
<protein>
    <submittedName>
        <fullName evidence="8">Carbohydrate-binding protein</fullName>
    </submittedName>
</protein>
<evidence type="ECO:0000256" key="1">
    <source>
        <dbReference type="ARBA" id="ARBA00004442"/>
    </source>
</evidence>
<evidence type="ECO:0000256" key="2">
    <source>
        <dbReference type="ARBA" id="ARBA00006275"/>
    </source>
</evidence>
<comment type="subcellular location">
    <subcellularLocation>
        <location evidence="1">Cell outer membrane</location>
    </subcellularLocation>
</comment>
<evidence type="ECO:0000259" key="7">
    <source>
        <dbReference type="Pfam" id="PF14322"/>
    </source>
</evidence>
<accession>A0A4Y1WZU2</accession>
<dbReference type="InterPro" id="IPR033985">
    <property type="entry name" value="SusD-like_N"/>
</dbReference>
<dbReference type="Pfam" id="PF14322">
    <property type="entry name" value="SusD-like_3"/>
    <property type="match status" value="1"/>
</dbReference>
<feature type="domain" description="RagB/SusD" evidence="6">
    <location>
        <begin position="363"/>
        <end position="619"/>
    </location>
</feature>
<dbReference type="AlphaFoldDB" id="A0A4Y1WZU2"/>
<dbReference type="Pfam" id="PF07980">
    <property type="entry name" value="SusD_RagB"/>
    <property type="match status" value="1"/>
</dbReference>
<keyword evidence="4" id="KW-0472">Membrane</keyword>
<dbReference type="SUPFAM" id="SSF48452">
    <property type="entry name" value="TPR-like"/>
    <property type="match status" value="1"/>
</dbReference>
<dbReference type="InterPro" id="IPR011990">
    <property type="entry name" value="TPR-like_helical_dom_sf"/>
</dbReference>
<sequence length="619" mass="69241">MLNTGITMKKTLITLLVTVSLGMTGCQDTFLQMPDTTGTVDLNEVYGSAKNAKSALMTCYREILLHGLPGGWGVGHGTLGAISGEVARGYSWHGTYMIVNSGLNVNGTDGSDAGADHFGNNWAYIRHCWTVYENIDRVPDMTPEEKNYVKAEALALIAYRYMGMFYRYGGLPIVRKSFTSPADPEVSMGRSSLSETLDYILELCQKAYDGLPEGDWSAADQGRMTRGAVLAIKARALLFAARPLFNSATPYIESAHNDLVCFGSSDPDRWNTAIEANEDVLEWALEYNYQLLNTGGAGVGQPNPNAFADYATATSTPANREVLLAYKCNETNLWTWPGSAIFYYNNYSNYWTNNRYDTDMSGLLSNFLELYYDENGDDIDWPKVGDSAPRDASDWLEKINGIEPRAKADNIFIGFDAFNNPGNSNWTANSWGRQTGNAAKTGEFPEVLGTDKGCAAPTKFYYNAGSRVWFEFPLFRMAEIYLNLAEAYNEYGNPTKALENLNMVHNRAGLPAITETDRDALREIIRRERAVEFYRENLRYYDVKHWKDENIDKGIIGGDMRELQFKVKADASGSLNLPEGLESYWNAVTYTSYWNPRMYLEPLPQSEINKGTLVQNPGY</sequence>
<keyword evidence="3" id="KW-0732">Signal</keyword>
<organism evidence="8 9">
    <name type="scientific">Alistipes dispar</name>
    <dbReference type="NCBI Taxonomy" id="2585119"/>
    <lineage>
        <taxon>Bacteria</taxon>
        <taxon>Pseudomonadati</taxon>
        <taxon>Bacteroidota</taxon>
        <taxon>Bacteroidia</taxon>
        <taxon>Bacteroidales</taxon>
        <taxon>Rikenellaceae</taxon>
        <taxon>Alistipes</taxon>
    </lineage>
</organism>
<dbReference type="GO" id="GO:0009279">
    <property type="term" value="C:cell outer membrane"/>
    <property type="evidence" value="ECO:0007669"/>
    <property type="project" value="UniProtKB-SubCell"/>
</dbReference>
<dbReference type="Proteomes" id="UP000319374">
    <property type="component" value="Chromosome"/>
</dbReference>
<name>A0A4Y1WZU2_9BACT</name>
<dbReference type="OrthoDB" id="1109873at2"/>
<keyword evidence="5" id="KW-0998">Cell outer membrane</keyword>
<keyword evidence="9" id="KW-1185">Reference proteome</keyword>
<evidence type="ECO:0000256" key="3">
    <source>
        <dbReference type="ARBA" id="ARBA00022729"/>
    </source>
</evidence>
<dbReference type="InterPro" id="IPR012944">
    <property type="entry name" value="SusD_RagB_dom"/>
</dbReference>